<dbReference type="PANTHER" id="PTHR13504">
    <property type="entry name" value="FIDO DOMAIN-CONTAINING PROTEIN DDB_G0283145"/>
    <property type="match status" value="1"/>
</dbReference>
<dbReference type="SUPFAM" id="SSF140931">
    <property type="entry name" value="Fic-like"/>
    <property type="match status" value="1"/>
</dbReference>
<feature type="domain" description="Fido" evidence="1">
    <location>
        <begin position="136"/>
        <end position="289"/>
    </location>
</feature>
<reference evidence="2 3" key="1">
    <citation type="submission" date="2023-08" db="EMBL/GenBank/DDBJ databases">
        <title>Phytohabitans sansha sp. nov., isolated from marine sediment.</title>
        <authorList>
            <person name="Zhao Y."/>
            <person name="Yi K."/>
        </authorList>
    </citation>
    <scope>NUCLEOTIDE SEQUENCE [LARGE SCALE GENOMIC DNA]</scope>
    <source>
        <strain evidence="2 3">ZYX-F-186</strain>
    </source>
</reference>
<dbReference type="EMBL" id="JAVHUY010000030">
    <property type="protein sequence ID" value="MDQ7908363.1"/>
    <property type="molecule type" value="Genomic_DNA"/>
</dbReference>
<dbReference type="InterPro" id="IPR003812">
    <property type="entry name" value="Fido"/>
</dbReference>
<dbReference type="InterPro" id="IPR026287">
    <property type="entry name" value="SoFic-like"/>
</dbReference>
<comment type="caution">
    <text evidence="2">The sequence shown here is derived from an EMBL/GenBank/DDBJ whole genome shotgun (WGS) entry which is preliminary data.</text>
</comment>
<dbReference type="Gene3D" id="1.10.3290.10">
    <property type="entry name" value="Fido-like domain"/>
    <property type="match status" value="1"/>
</dbReference>
<keyword evidence="3" id="KW-1185">Reference proteome</keyword>
<dbReference type="InterPro" id="IPR025758">
    <property type="entry name" value="Fic/DOC_N"/>
</dbReference>
<dbReference type="PANTHER" id="PTHR13504:SF38">
    <property type="entry name" value="FIDO DOMAIN-CONTAINING PROTEIN"/>
    <property type="match status" value="1"/>
</dbReference>
<evidence type="ECO:0000259" key="1">
    <source>
        <dbReference type="PROSITE" id="PS51459"/>
    </source>
</evidence>
<dbReference type="InterPro" id="IPR036597">
    <property type="entry name" value="Fido-like_dom_sf"/>
</dbReference>
<dbReference type="Pfam" id="PF02661">
    <property type="entry name" value="Fic"/>
    <property type="match status" value="1"/>
</dbReference>
<organism evidence="2 3">
    <name type="scientific">Phytohabitans maris</name>
    <dbReference type="NCBI Taxonomy" id="3071409"/>
    <lineage>
        <taxon>Bacteria</taxon>
        <taxon>Bacillati</taxon>
        <taxon>Actinomycetota</taxon>
        <taxon>Actinomycetes</taxon>
        <taxon>Micromonosporales</taxon>
        <taxon>Micromonosporaceae</taxon>
    </lineage>
</organism>
<protein>
    <submittedName>
        <fullName evidence="2">Fic family protein</fullName>
    </submittedName>
</protein>
<sequence>MDLEALGSSPLGHLVPISGNDARFGEFEYFAFNPFPLPSDVNLSSQTWTAVAEASTALGKLDFACTQLPDPRLLIRPALWREALDTSALEGTHGALRDLLEAQLDGTQFLSPEITEIRAYERVALMAFDLVKSRPISRGFLCELQMELLKDADKPPRDLGRLRQDQVWIGASDRPIQEARFVPVPPDDRLKAALDEWERWVQNPLANLSPVLRAAVTHYQFETIHPFGDGNGRIGRLVVVLQLLRDGVLNHPALTVSPWFLRRRSDYQNHLLQVSCTGDWNPWVQFFCRAVQEQSGSLISNTGLLLDWLRDARTEVNDRRWSGAIHRLVEDLIEWPIVTVAAVAARYDVTTMNAARMVKHLVEIDVLKEMTGRSYGRIFGATKVIEIVERMSA</sequence>
<dbReference type="PROSITE" id="PS51459">
    <property type="entry name" value="FIDO"/>
    <property type="match status" value="1"/>
</dbReference>
<evidence type="ECO:0000313" key="3">
    <source>
        <dbReference type="Proteomes" id="UP001230908"/>
    </source>
</evidence>
<dbReference type="RefSeq" id="WP_308715632.1">
    <property type="nucleotide sequence ID" value="NZ_JAVHUY010000030.1"/>
</dbReference>
<dbReference type="Pfam" id="PF13784">
    <property type="entry name" value="Fic_N"/>
    <property type="match status" value="1"/>
</dbReference>
<evidence type="ECO:0000313" key="2">
    <source>
        <dbReference type="EMBL" id="MDQ7908363.1"/>
    </source>
</evidence>
<dbReference type="Proteomes" id="UP001230908">
    <property type="component" value="Unassembled WGS sequence"/>
</dbReference>
<gene>
    <name evidence="2" type="ORF">RB614_27930</name>
</gene>
<accession>A0ABU0ZN23</accession>
<dbReference type="InterPro" id="IPR040198">
    <property type="entry name" value="Fido_containing"/>
</dbReference>
<dbReference type="PIRSF" id="PIRSF038925">
    <property type="entry name" value="AMP-prot_trans"/>
    <property type="match status" value="1"/>
</dbReference>
<proteinExistence type="predicted"/>
<name>A0ABU0ZN23_9ACTN</name>